<evidence type="ECO:0000259" key="8">
    <source>
        <dbReference type="PROSITE" id="PS50928"/>
    </source>
</evidence>
<dbReference type="SUPFAM" id="SSF161098">
    <property type="entry name" value="MetI-like"/>
    <property type="match status" value="1"/>
</dbReference>
<comment type="similarity">
    <text evidence="7">Belongs to the binding-protein-dependent transport system permease family.</text>
</comment>
<keyword evidence="5 7" id="KW-1133">Transmembrane helix</keyword>
<feature type="transmembrane region" description="Helical" evidence="7">
    <location>
        <begin position="273"/>
        <end position="294"/>
    </location>
</feature>
<dbReference type="CDD" id="cd06261">
    <property type="entry name" value="TM_PBP2"/>
    <property type="match status" value="1"/>
</dbReference>
<dbReference type="Pfam" id="PF00528">
    <property type="entry name" value="BPD_transp_1"/>
    <property type="match status" value="1"/>
</dbReference>
<keyword evidence="3" id="KW-1003">Cell membrane</keyword>
<dbReference type="PANTHER" id="PTHR43744">
    <property type="entry name" value="ABC TRANSPORTER PERMEASE PROTEIN MG189-RELATED-RELATED"/>
    <property type="match status" value="1"/>
</dbReference>
<evidence type="ECO:0000313" key="10">
    <source>
        <dbReference type="Proteomes" id="UP000678513"/>
    </source>
</evidence>
<dbReference type="InterPro" id="IPR035906">
    <property type="entry name" value="MetI-like_sf"/>
</dbReference>
<evidence type="ECO:0000256" key="3">
    <source>
        <dbReference type="ARBA" id="ARBA00022475"/>
    </source>
</evidence>
<reference evidence="9 10" key="1">
    <citation type="submission" date="2021-03" db="EMBL/GenBank/DDBJ databases">
        <title>Human Oral Microbial Genomes.</title>
        <authorList>
            <person name="Johnston C.D."/>
            <person name="Chen T."/>
            <person name="Dewhirst F.E."/>
        </authorList>
    </citation>
    <scope>NUCLEOTIDE SEQUENCE [LARGE SCALE GENOMIC DNA]</scope>
    <source>
        <strain evidence="9 10">DSMZ 100122</strain>
    </source>
</reference>
<evidence type="ECO:0000256" key="6">
    <source>
        <dbReference type="ARBA" id="ARBA00023136"/>
    </source>
</evidence>
<gene>
    <name evidence="9" type="ORF">J5A65_08850</name>
</gene>
<evidence type="ECO:0000256" key="7">
    <source>
        <dbReference type="RuleBase" id="RU363032"/>
    </source>
</evidence>
<feature type="transmembrane region" description="Helical" evidence="7">
    <location>
        <begin position="104"/>
        <end position="129"/>
    </location>
</feature>
<evidence type="ECO:0000256" key="1">
    <source>
        <dbReference type="ARBA" id="ARBA00004651"/>
    </source>
</evidence>
<proteinExistence type="inferred from homology"/>
<feature type="transmembrane region" description="Helical" evidence="7">
    <location>
        <begin position="232"/>
        <end position="253"/>
    </location>
</feature>
<feature type="transmembrane region" description="Helical" evidence="7">
    <location>
        <begin position="169"/>
        <end position="190"/>
    </location>
</feature>
<comment type="subcellular location">
    <subcellularLocation>
        <location evidence="1 7">Cell membrane</location>
        <topology evidence="1 7">Multi-pass membrane protein</topology>
    </subcellularLocation>
</comment>
<protein>
    <submittedName>
        <fullName evidence="9">Carbohydrate ABC transporter permease</fullName>
    </submittedName>
</protein>
<dbReference type="InterPro" id="IPR000515">
    <property type="entry name" value="MetI-like"/>
</dbReference>
<sequence length="309" mass="33265">MSLAAIEQTAGKGAARAARRRAVSRGEIPGSRAGGANRRPGWVTYALLGMVLVISFYPIWYSVLLASSDAATIAQNPIPSLIPEGNLLANIQKVLESGINFWPAVWNSVIVSCVTALSVVLFSTLAGFSFSKLRFRGREPLLVFVIATMAVPSQLGVVPLFIVMTELGWNGSLIAVILPGMFSAFGVFWMTQYLRGALPYELIEAARVDGCSMLRTFWHVALPAARPAASMLALFTFVGSWTTFFWPFIILGADNPTLPVALQLLQATHFKDYSLIMSGVVISTIPLVLVFIVAGRQLVSGIMQGAVKG</sequence>
<dbReference type="Proteomes" id="UP000678513">
    <property type="component" value="Chromosome"/>
</dbReference>
<name>A0ABX7Y8V4_9ACTN</name>
<keyword evidence="4 7" id="KW-0812">Transmembrane</keyword>
<accession>A0ABX7Y8V4</accession>
<dbReference type="PANTHER" id="PTHR43744:SF12">
    <property type="entry name" value="ABC TRANSPORTER PERMEASE PROTEIN MG189-RELATED"/>
    <property type="match status" value="1"/>
</dbReference>
<keyword evidence="10" id="KW-1185">Reference proteome</keyword>
<keyword evidence="2 7" id="KW-0813">Transport</keyword>
<dbReference type="EMBL" id="CP072384">
    <property type="protein sequence ID" value="QUC09670.1"/>
    <property type="molecule type" value="Genomic_DNA"/>
</dbReference>
<evidence type="ECO:0000256" key="5">
    <source>
        <dbReference type="ARBA" id="ARBA00022989"/>
    </source>
</evidence>
<organism evidence="9 10">
    <name type="scientific">Arachnia rubra</name>
    <dbReference type="NCBI Taxonomy" id="1547448"/>
    <lineage>
        <taxon>Bacteria</taxon>
        <taxon>Bacillati</taxon>
        <taxon>Actinomycetota</taxon>
        <taxon>Actinomycetes</taxon>
        <taxon>Propionibacteriales</taxon>
        <taxon>Propionibacteriaceae</taxon>
        <taxon>Arachnia</taxon>
    </lineage>
</organism>
<feature type="transmembrane region" description="Helical" evidence="7">
    <location>
        <begin position="42"/>
        <end position="60"/>
    </location>
</feature>
<evidence type="ECO:0000256" key="4">
    <source>
        <dbReference type="ARBA" id="ARBA00022692"/>
    </source>
</evidence>
<feature type="domain" description="ABC transmembrane type-1" evidence="8">
    <location>
        <begin position="105"/>
        <end position="294"/>
    </location>
</feature>
<dbReference type="Gene3D" id="1.10.3720.10">
    <property type="entry name" value="MetI-like"/>
    <property type="match status" value="1"/>
</dbReference>
<dbReference type="PROSITE" id="PS50928">
    <property type="entry name" value="ABC_TM1"/>
    <property type="match status" value="1"/>
</dbReference>
<keyword evidence="6 7" id="KW-0472">Membrane</keyword>
<evidence type="ECO:0000256" key="2">
    <source>
        <dbReference type="ARBA" id="ARBA00022448"/>
    </source>
</evidence>
<evidence type="ECO:0000313" key="9">
    <source>
        <dbReference type="EMBL" id="QUC09670.1"/>
    </source>
</evidence>
<feature type="transmembrane region" description="Helical" evidence="7">
    <location>
        <begin position="141"/>
        <end position="163"/>
    </location>
</feature>